<feature type="transmembrane region" description="Helical" evidence="1">
    <location>
        <begin position="12"/>
        <end position="33"/>
    </location>
</feature>
<evidence type="ECO:0000313" key="2">
    <source>
        <dbReference type="EMBL" id="KAF4968037.1"/>
    </source>
</evidence>
<comment type="caution">
    <text evidence="2">The sequence shown here is derived from an EMBL/GenBank/DDBJ whole genome shotgun (WGS) entry which is preliminary data.</text>
</comment>
<reference evidence="2" key="2">
    <citation type="submission" date="2020-05" db="EMBL/GenBank/DDBJ databases">
        <authorList>
            <person name="Kim H.-S."/>
            <person name="Proctor R.H."/>
            <person name="Brown D.W."/>
        </authorList>
    </citation>
    <scope>NUCLEOTIDE SEQUENCE</scope>
    <source>
        <strain evidence="2">NRRL 20472</strain>
    </source>
</reference>
<organism evidence="2 3">
    <name type="scientific">Fusarium sarcochroum</name>
    <dbReference type="NCBI Taxonomy" id="1208366"/>
    <lineage>
        <taxon>Eukaryota</taxon>
        <taxon>Fungi</taxon>
        <taxon>Dikarya</taxon>
        <taxon>Ascomycota</taxon>
        <taxon>Pezizomycotina</taxon>
        <taxon>Sordariomycetes</taxon>
        <taxon>Hypocreomycetidae</taxon>
        <taxon>Hypocreales</taxon>
        <taxon>Nectriaceae</taxon>
        <taxon>Fusarium</taxon>
        <taxon>Fusarium lateritium species complex</taxon>
    </lineage>
</organism>
<dbReference type="EMBL" id="JABEXW010000211">
    <property type="protein sequence ID" value="KAF4968037.1"/>
    <property type="molecule type" value="Genomic_DNA"/>
</dbReference>
<evidence type="ECO:0000313" key="3">
    <source>
        <dbReference type="Proteomes" id="UP000622797"/>
    </source>
</evidence>
<dbReference type="AlphaFoldDB" id="A0A8H4U1K3"/>
<proteinExistence type="predicted"/>
<keyword evidence="3" id="KW-1185">Reference proteome</keyword>
<protein>
    <submittedName>
        <fullName evidence="2">Uncharacterized protein</fullName>
    </submittedName>
</protein>
<name>A0A8H4U1K3_9HYPO</name>
<keyword evidence="1" id="KW-1133">Transmembrane helix</keyword>
<keyword evidence="1" id="KW-0472">Membrane</keyword>
<dbReference type="Proteomes" id="UP000622797">
    <property type="component" value="Unassembled WGS sequence"/>
</dbReference>
<evidence type="ECO:0000256" key="1">
    <source>
        <dbReference type="SAM" id="Phobius"/>
    </source>
</evidence>
<accession>A0A8H4U1K3</accession>
<gene>
    <name evidence="2" type="ORF">FSARC_4534</name>
</gene>
<keyword evidence="1" id="KW-0812">Transmembrane</keyword>
<reference evidence="2" key="1">
    <citation type="journal article" date="2020" name="BMC Genomics">
        <title>Correction to: Identification and distribution of gene clusters required for synthesis of sphingolipid metabolism inhibitors in diverse species of the filamentous fungus Fusarium.</title>
        <authorList>
            <person name="Kim H.S."/>
            <person name="Lohmar J.M."/>
            <person name="Busman M."/>
            <person name="Brown D.W."/>
            <person name="Naumann T.A."/>
            <person name="Divon H.H."/>
            <person name="Lysoe E."/>
            <person name="Uhlig S."/>
            <person name="Proctor R.H."/>
        </authorList>
    </citation>
    <scope>NUCLEOTIDE SEQUENCE</scope>
    <source>
        <strain evidence="2">NRRL 20472</strain>
    </source>
</reference>
<sequence length="100" mass="11458">MTDSEEICWTPIVIGLLVMSIAQFLHLLLALWVHDGIQPATGYYVLLPFFYLETIPDDDDSEDGEWSFFEFDKPRAFPEESPSAFHGQTLGRYGTMGPYY</sequence>